<comment type="caution">
    <text evidence="11">The sequence shown here is derived from an EMBL/GenBank/DDBJ whole genome shotgun (WGS) entry which is preliminary data.</text>
</comment>
<dbReference type="EMBL" id="CAJNOC010001107">
    <property type="protein sequence ID" value="CAF0835591.1"/>
    <property type="molecule type" value="Genomic_DNA"/>
</dbReference>
<accession>A0A813UVK2</accession>
<dbReference type="Proteomes" id="UP000663879">
    <property type="component" value="Unassembled WGS sequence"/>
</dbReference>
<organism evidence="11 12">
    <name type="scientific">Brachionus calyciflorus</name>
    <dbReference type="NCBI Taxonomy" id="104777"/>
    <lineage>
        <taxon>Eukaryota</taxon>
        <taxon>Metazoa</taxon>
        <taxon>Spiralia</taxon>
        <taxon>Gnathifera</taxon>
        <taxon>Rotifera</taxon>
        <taxon>Eurotatoria</taxon>
        <taxon>Monogononta</taxon>
        <taxon>Pseudotrocha</taxon>
        <taxon>Ploima</taxon>
        <taxon>Brachionidae</taxon>
        <taxon>Brachionus</taxon>
    </lineage>
</organism>
<keyword evidence="4" id="KW-0812">Transmembrane</keyword>
<evidence type="ECO:0000256" key="8">
    <source>
        <dbReference type="ARBA" id="ARBA00023136"/>
    </source>
</evidence>
<dbReference type="GO" id="GO:0009247">
    <property type="term" value="P:glycolipid biosynthetic process"/>
    <property type="evidence" value="ECO:0007669"/>
    <property type="project" value="InterPro"/>
</dbReference>
<evidence type="ECO:0000313" key="12">
    <source>
        <dbReference type="Proteomes" id="UP000663879"/>
    </source>
</evidence>
<keyword evidence="9" id="KW-0325">Glycoprotein</keyword>
<sequence length="233" mass="27717">MTIIRDPVDQLLSTINYFNDLSRQKQFIFENIKNEELIIELGSNKTKFWENYCRLRNSVSYDLGYVKCAESYKGSKEELLRRIQNDFDIVLVREFFNEGLILLKKLLNLNYEDIVCLAVNQSIRKTNQNELNWAKSVIENVSNADLIIYNFYLEKYKKLAIIFKNEVDKLKKMNEKYTEKCTDGRTIRNFYDKVEYNSFVLKKNLPQDLNLTCSLLVSNEVEISRYIDKELNF</sequence>
<feature type="coiled-coil region" evidence="10">
    <location>
        <begin position="153"/>
        <end position="180"/>
    </location>
</feature>
<evidence type="ECO:0000313" key="11">
    <source>
        <dbReference type="EMBL" id="CAF0835591.1"/>
    </source>
</evidence>
<evidence type="ECO:0000256" key="6">
    <source>
        <dbReference type="ARBA" id="ARBA00022989"/>
    </source>
</evidence>
<evidence type="ECO:0000256" key="2">
    <source>
        <dbReference type="ARBA" id="ARBA00008124"/>
    </source>
</evidence>
<dbReference type="GO" id="GO:0001733">
    <property type="term" value="F:galactosylceramide sulfotransferase activity"/>
    <property type="evidence" value="ECO:0007669"/>
    <property type="project" value="InterPro"/>
</dbReference>
<keyword evidence="6" id="KW-1133">Transmembrane helix</keyword>
<evidence type="ECO:0000256" key="10">
    <source>
        <dbReference type="SAM" id="Coils"/>
    </source>
</evidence>
<keyword evidence="8" id="KW-0472">Membrane</keyword>
<keyword evidence="7" id="KW-0333">Golgi apparatus</keyword>
<dbReference type="Gene3D" id="3.40.50.300">
    <property type="entry name" value="P-loop containing nucleotide triphosphate hydrolases"/>
    <property type="match status" value="1"/>
</dbReference>
<evidence type="ECO:0000256" key="5">
    <source>
        <dbReference type="ARBA" id="ARBA00022968"/>
    </source>
</evidence>
<dbReference type="GO" id="GO:0000139">
    <property type="term" value="C:Golgi membrane"/>
    <property type="evidence" value="ECO:0007669"/>
    <property type="project" value="UniProtKB-SubCell"/>
</dbReference>
<dbReference type="Pfam" id="PF06990">
    <property type="entry name" value="Gal-3-0_sulfotr"/>
    <property type="match status" value="1"/>
</dbReference>
<dbReference type="AlphaFoldDB" id="A0A813UVK2"/>
<name>A0A813UVK2_9BILA</name>
<keyword evidence="5" id="KW-0735">Signal-anchor</keyword>
<dbReference type="PANTHER" id="PTHR14647:SF87">
    <property type="entry name" value="PUTATIVE-RELATED"/>
    <property type="match status" value="1"/>
</dbReference>
<evidence type="ECO:0000256" key="1">
    <source>
        <dbReference type="ARBA" id="ARBA00004323"/>
    </source>
</evidence>
<dbReference type="PANTHER" id="PTHR14647">
    <property type="entry name" value="GALACTOSE-3-O-SULFOTRANSFERASE"/>
    <property type="match status" value="1"/>
</dbReference>
<keyword evidence="10" id="KW-0175">Coiled coil</keyword>
<evidence type="ECO:0000256" key="3">
    <source>
        <dbReference type="ARBA" id="ARBA00022679"/>
    </source>
</evidence>
<dbReference type="InterPro" id="IPR027417">
    <property type="entry name" value="P-loop_NTPase"/>
</dbReference>
<evidence type="ECO:0000256" key="7">
    <source>
        <dbReference type="ARBA" id="ARBA00023034"/>
    </source>
</evidence>
<gene>
    <name evidence="11" type="ORF">OXX778_LOCUS8188</name>
</gene>
<evidence type="ECO:0000256" key="4">
    <source>
        <dbReference type="ARBA" id="ARBA00022692"/>
    </source>
</evidence>
<dbReference type="InterPro" id="IPR009729">
    <property type="entry name" value="Gal-3-0_sulfotransfrase"/>
</dbReference>
<reference evidence="11" key="1">
    <citation type="submission" date="2021-02" db="EMBL/GenBank/DDBJ databases">
        <authorList>
            <person name="Nowell W R."/>
        </authorList>
    </citation>
    <scope>NUCLEOTIDE SEQUENCE</scope>
    <source>
        <strain evidence="11">Ploen Becks lab</strain>
    </source>
</reference>
<keyword evidence="3" id="KW-0808">Transferase</keyword>
<keyword evidence="12" id="KW-1185">Reference proteome</keyword>
<protein>
    <recommendedName>
        <fullName evidence="13">Sulfotransferase domain-containing protein</fullName>
    </recommendedName>
</protein>
<dbReference type="OrthoDB" id="514299at2759"/>
<comment type="similarity">
    <text evidence="2">Belongs to the galactose-3-O-sulfotransferase family.</text>
</comment>
<evidence type="ECO:0000256" key="9">
    <source>
        <dbReference type="ARBA" id="ARBA00023180"/>
    </source>
</evidence>
<comment type="subcellular location">
    <subcellularLocation>
        <location evidence="1">Golgi apparatus membrane</location>
        <topology evidence="1">Single-pass type II membrane protein</topology>
    </subcellularLocation>
</comment>
<proteinExistence type="inferred from homology"/>
<evidence type="ECO:0008006" key="13">
    <source>
        <dbReference type="Google" id="ProtNLM"/>
    </source>
</evidence>